<dbReference type="AlphaFoldDB" id="A0A1Q8RTH7"/>
<evidence type="ECO:0000313" key="3">
    <source>
        <dbReference type="Proteomes" id="UP000186583"/>
    </source>
</evidence>
<sequence>MSSTSAQDPPAVRAAKPDITLRAAGPTDVPALASIADAAFLADSHTQLKAQFHGPSSFADGMRDALSAWIVHPKVDVVVAEADSAPVGWIGWVRRGFPHDTDLPLSGPSQEPLVAGVTGRTIADLENLTNQSMEYWVLRFMPEGCRCRFICSFVVHPDFQSRGVGSRLLKWGTEKADREPGVYCWVQSSMGGQPAFERQGFREVGRLEANLDDFSEGKIPGEAYEHVTGSRTSWGNYAWVYMRREATA</sequence>
<protein>
    <recommendedName>
        <fullName evidence="1">N-acetyltransferase domain-containing protein</fullName>
    </recommendedName>
</protein>
<proteinExistence type="predicted"/>
<dbReference type="Proteomes" id="UP000186583">
    <property type="component" value="Unassembled WGS sequence"/>
</dbReference>
<dbReference type="Pfam" id="PF00583">
    <property type="entry name" value="Acetyltransf_1"/>
    <property type="match status" value="1"/>
</dbReference>
<dbReference type="OrthoDB" id="410198at2759"/>
<evidence type="ECO:0000259" key="1">
    <source>
        <dbReference type="PROSITE" id="PS51186"/>
    </source>
</evidence>
<reference evidence="2 3" key="1">
    <citation type="submission" date="2016-11" db="EMBL/GenBank/DDBJ databases">
        <title>Draft Genome Assembly of Colletotrichum chlorophyti a pathogen of herbaceous plants.</title>
        <authorList>
            <person name="Gan P."/>
            <person name="Narusaka M."/>
            <person name="Tsushima A."/>
            <person name="Narusaka Y."/>
            <person name="Takano Y."/>
            <person name="Shirasu K."/>
        </authorList>
    </citation>
    <scope>NUCLEOTIDE SEQUENCE [LARGE SCALE GENOMIC DNA]</scope>
    <source>
        <strain evidence="2 3">NTL11</strain>
    </source>
</reference>
<keyword evidence="3" id="KW-1185">Reference proteome</keyword>
<evidence type="ECO:0000313" key="2">
    <source>
        <dbReference type="EMBL" id="OLN87614.1"/>
    </source>
</evidence>
<dbReference type="Gene3D" id="3.40.630.30">
    <property type="match status" value="1"/>
</dbReference>
<feature type="domain" description="N-acetyltransferase" evidence="1">
    <location>
        <begin position="19"/>
        <end position="221"/>
    </location>
</feature>
<gene>
    <name evidence="2" type="ORF">CCHL11_05648</name>
</gene>
<organism evidence="2 3">
    <name type="scientific">Colletotrichum chlorophyti</name>
    <dbReference type="NCBI Taxonomy" id="708187"/>
    <lineage>
        <taxon>Eukaryota</taxon>
        <taxon>Fungi</taxon>
        <taxon>Dikarya</taxon>
        <taxon>Ascomycota</taxon>
        <taxon>Pezizomycotina</taxon>
        <taxon>Sordariomycetes</taxon>
        <taxon>Hypocreomycetidae</taxon>
        <taxon>Glomerellales</taxon>
        <taxon>Glomerellaceae</taxon>
        <taxon>Colletotrichum</taxon>
    </lineage>
</organism>
<dbReference type="InterPro" id="IPR016181">
    <property type="entry name" value="Acyl_CoA_acyltransferase"/>
</dbReference>
<dbReference type="PANTHER" id="PTHR42791:SF1">
    <property type="entry name" value="N-ACETYLTRANSFERASE DOMAIN-CONTAINING PROTEIN"/>
    <property type="match status" value="1"/>
</dbReference>
<name>A0A1Q8RTH7_9PEZI</name>
<dbReference type="GO" id="GO:0016747">
    <property type="term" value="F:acyltransferase activity, transferring groups other than amino-acyl groups"/>
    <property type="evidence" value="ECO:0007669"/>
    <property type="project" value="InterPro"/>
</dbReference>
<dbReference type="InterPro" id="IPR000182">
    <property type="entry name" value="GNAT_dom"/>
</dbReference>
<dbReference type="SUPFAM" id="SSF55729">
    <property type="entry name" value="Acyl-CoA N-acyltransferases (Nat)"/>
    <property type="match status" value="1"/>
</dbReference>
<dbReference type="PANTHER" id="PTHR42791">
    <property type="entry name" value="GNAT FAMILY ACETYLTRANSFERASE"/>
    <property type="match status" value="1"/>
</dbReference>
<comment type="caution">
    <text evidence="2">The sequence shown here is derived from an EMBL/GenBank/DDBJ whole genome shotgun (WGS) entry which is preliminary data.</text>
</comment>
<dbReference type="STRING" id="708187.A0A1Q8RTH7"/>
<dbReference type="PROSITE" id="PS51186">
    <property type="entry name" value="GNAT"/>
    <property type="match status" value="1"/>
</dbReference>
<dbReference type="InterPro" id="IPR052523">
    <property type="entry name" value="Trichothecene_AcTrans"/>
</dbReference>
<dbReference type="CDD" id="cd04301">
    <property type="entry name" value="NAT_SF"/>
    <property type="match status" value="1"/>
</dbReference>
<accession>A0A1Q8RTH7</accession>
<dbReference type="EMBL" id="MPGH01000089">
    <property type="protein sequence ID" value="OLN87614.1"/>
    <property type="molecule type" value="Genomic_DNA"/>
</dbReference>